<organism evidence="1 2">
    <name type="scientific">Trametes versicolor (strain FP-101664)</name>
    <name type="common">White-rot fungus</name>
    <name type="synonym">Coriolus versicolor</name>
    <dbReference type="NCBI Taxonomy" id="717944"/>
    <lineage>
        <taxon>Eukaryota</taxon>
        <taxon>Fungi</taxon>
        <taxon>Dikarya</taxon>
        <taxon>Basidiomycota</taxon>
        <taxon>Agaricomycotina</taxon>
        <taxon>Agaricomycetes</taxon>
        <taxon>Polyporales</taxon>
        <taxon>Polyporaceae</taxon>
        <taxon>Trametes</taxon>
    </lineage>
</organism>
<dbReference type="RefSeq" id="XP_008045819.1">
    <property type="nucleotide sequence ID" value="XM_008047628.1"/>
</dbReference>
<dbReference type="EMBL" id="JH711869">
    <property type="protein sequence ID" value="EIW51296.1"/>
    <property type="molecule type" value="Genomic_DNA"/>
</dbReference>
<evidence type="ECO:0000313" key="2">
    <source>
        <dbReference type="Proteomes" id="UP000054317"/>
    </source>
</evidence>
<protein>
    <submittedName>
        <fullName evidence="1">Uncharacterized protein</fullName>
    </submittedName>
</protein>
<reference evidence="2" key="1">
    <citation type="journal article" date="2012" name="Science">
        <title>The Paleozoic origin of enzymatic lignin decomposition reconstructed from 31 fungal genomes.</title>
        <authorList>
            <person name="Floudas D."/>
            <person name="Binder M."/>
            <person name="Riley R."/>
            <person name="Barry K."/>
            <person name="Blanchette R.A."/>
            <person name="Henrissat B."/>
            <person name="Martinez A.T."/>
            <person name="Otillar R."/>
            <person name="Spatafora J.W."/>
            <person name="Yadav J.S."/>
            <person name="Aerts A."/>
            <person name="Benoit I."/>
            <person name="Boyd A."/>
            <person name="Carlson A."/>
            <person name="Copeland A."/>
            <person name="Coutinho P.M."/>
            <person name="de Vries R.P."/>
            <person name="Ferreira P."/>
            <person name="Findley K."/>
            <person name="Foster B."/>
            <person name="Gaskell J."/>
            <person name="Glotzer D."/>
            <person name="Gorecki P."/>
            <person name="Heitman J."/>
            <person name="Hesse C."/>
            <person name="Hori C."/>
            <person name="Igarashi K."/>
            <person name="Jurgens J.A."/>
            <person name="Kallen N."/>
            <person name="Kersten P."/>
            <person name="Kohler A."/>
            <person name="Kuees U."/>
            <person name="Kumar T.K.A."/>
            <person name="Kuo A."/>
            <person name="LaButti K."/>
            <person name="Larrondo L.F."/>
            <person name="Lindquist E."/>
            <person name="Ling A."/>
            <person name="Lombard V."/>
            <person name="Lucas S."/>
            <person name="Lundell T."/>
            <person name="Martin R."/>
            <person name="McLaughlin D.J."/>
            <person name="Morgenstern I."/>
            <person name="Morin E."/>
            <person name="Murat C."/>
            <person name="Nagy L.G."/>
            <person name="Nolan M."/>
            <person name="Ohm R.A."/>
            <person name="Patyshakuliyeva A."/>
            <person name="Rokas A."/>
            <person name="Ruiz-Duenas F.J."/>
            <person name="Sabat G."/>
            <person name="Salamov A."/>
            <person name="Samejima M."/>
            <person name="Schmutz J."/>
            <person name="Slot J.C."/>
            <person name="St John F."/>
            <person name="Stenlid J."/>
            <person name="Sun H."/>
            <person name="Sun S."/>
            <person name="Syed K."/>
            <person name="Tsang A."/>
            <person name="Wiebenga A."/>
            <person name="Young D."/>
            <person name="Pisabarro A."/>
            <person name="Eastwood D.C."/>
            <person name="Martin F."/>
            <person name="Cullen D."/>
            <person name="Grigoriev I.V."/>
            <person name="Hibbett D.S."/>
        </authorList>
    </citation>
    <scope>NUCLEOTIDE SEQUENCE [LARGE SCALE GENOMIC DNA]</scope>
    <source>
        <strain evidence="2">FP-101664</strain>
    </source>
</reference>
<dbReference type="AlphaFoldDB" id="R7S681"/>
<proteinExistence type="predicted"/>
<sequence>MDSSSYKNNTITHVSQTPAVNAVSSSKKTLAGVSPGENCDADTDVNPRKPLTAILVSGMVPSGVDTDYQAVLDLYSAIEEQRIEFWGKLHLPKTDQKRWARELLRLTARLSATSLSNVRGQLQAAVAKAYDLDPEFALLGQLDTIIQSLSDNHYVHAELINLFRQVFRGLLPMEEGDLWHAKLELLRDDIDRCRAEGERARSELLQLQPLLHFLNLSQVELEKAFRSLPGYRSNGRLTRASKTLASVAYECKILQRRAATGLREKLLKKGTDCASLCDDMWIQSDIQSRAFEIIQAEVEAARRGPDDIRTPLGVFSISDVIRAPSTYQSLQDTIDLLHKRQIDLLIKRKRASIDIVDALM</sequence>
<dbReference type="Proteomes" id="UP000054317">
    <property type="component" value="Unassembled WGS sequence"/>
</dbReference>
<name>R7S681_TRAVS</name>
<accession>R7S681</accession>
<keyword evidence="2" id="KW-1185">Reference proteome</keyword>
<gene>
    <name evidence="1" type="ORF">TRAVEDRAFT_54684</name>
</gene>
<evidence type="ECO:0000313" key="1">
    <source>
        <dbReference type="EMBL" id="EIW51296.1"/>
    </source>
</evidence>
<dbReference type="GeneID" id="19417497"/>
<dbReference type="OrthoDB" id="10673722at2759"/>
<dbReference type="KEGG" id="tvs:TRAVEDRAFT_54684"/>